<sequence>MSRSTQPASDYNNNLENLDKFDKNEMSGGPLTIEWTSERIDCLLDWLEQNVQKRHLLFSDSQEDANKESRKKGQAKPSKVTIHGEIAQFVFSGDRDPIIHSTLKANPGRLEKKYSGLTFDQLEGNPDYKGPIGMITAKFKIFNRLHGFWQKIPNFNLFTTLSDPDQDYKAQAFDMLFPNKHSRS</sequence>
<feature type="region of interest" description="Disordered" evidence="1">
    <location>
        <begin position="1"/>
        <end position="23"/>
    </location>
</feature>
<dbReference type="GeneID" id="18812927"/>
<dbReference type="AlphaFoldDB" id="F8P9Q2"/>
<protein>
    <submittedName>
        <fullName evidence="2">Uncharacterized protein</fullName>
    </submittedName>
</protein>
<gene>
    <name evidence="2" type="ORF">SERLADRAFT_411240</name>
</gene>
<dbReference type="RefSeq" id="XP_007323126.1">
    <property type="nucleotide sequence ID" value="XM_007323064.1"/>
</dbReference>
<organism>
    <name type="scientific">Serpula lacrymans var. lacrymans (strain S7.9)</name>
    <name type="common">Dry rot fungus</name>
    <dbReference type="NCBI Taxonomy" id="578457"/>
    <lineage>
        <taxon>Eukaryota</taxon>
        <taxon>Fungi</taxon>
        <taxon>Dikarya</taxon>
        <taxon>Basidiomycota</taxon>
        <taxon>Agaricomycotina</taxon>
        <taxon>Agaricomycetes</taxon>
        <taxon>Agaricomycetidae</taxon>
        <taxon>Boletales</taxon>
        <taxon>Coniophorineae</taxon>
        <taxon>Serpulaceae</taxon>
        <taxon>Serpula</taxon>
    </lineage>
</organism>
<evidence type="ECO:0000256" key="1">
    <source>
        <dbReference type="SAM" id="MobiDB-lite"/>
    </source>
</evidence>
<dbReference type="HOGENOM" id="CLU_041175_3_0_1"/>
<name>F8P9Q2_SERL9</name>
<accession>F8P9Q2</accession>
<dbReference type="OrthoDB" id="3182376at2759"/>
<feature type="compositionally biased region" description="Polar residues" evidence="1">
    <location>
        <begin position="1"/>
        <end position="16"/>
    </location>
</feature>
<reference evidence="2" key="1">
    <citation type="submission" date="2011-04" db="EMBL/GenBank/DDBJ databases">
        <title>Evolution of plant cell wall degrading machinery underlies the functional diversity of forest fungi.</title>
        <authorList>
            <consortium name="US DOE Joint Genome Institute (JGI-PGF)"/>
            <person name="Eastwood D.C."/>
            <person name="Floudas D."/>
            <person name="Binder M."/>
            <person name="Majcherczyk A."/>
            <person name="Schneider P."/>
            <person name="Aerts A."/>
            <person name="Asiegbu F.O."/>
            <person name="Baker S.E."/>
            <person name="Barry K."/>
            <person name="Bendiksby M."/>
            <person name="Blumentritt M."/>
            <person name="Coutinho P.M."/>
            <person name="Cullen D."/>
            <person name="Cullen D."/>
            <person name="Gathman A."/>
            <person name="Goodell B."/>
            <person name="Henrissat B."/>
            <person name="Ihrmark K."/>
            <person name="Kauserud H."/>
            <person name="Kohler A."/>
            <person name="LaButti K."/>
            <person name="Lapidus A."/>
            <person name="Lavin J.L."/>
            <person name="Lee Y.-H."/>
            <person name="Lindquist E."/>
            <person name="Lilly W."/>
            <person name="Lucas S."/>
            <person name="Morin E."/>
            <person name="Murat C."/>
            <person name="Oguiza J.A."/>
            <person name="Park J."/>
            <person name="Pisabarro A.G."/>
            <person name="Riley R."/>
            <person name="Rosling A."/>
            <person name="Salamov A."/>
            <person name="Schmidt O."/>
            <person name="Schmutz J."/>
            <person name="Skrede I."/>
            <person name="Stenlid J."/>
            <person name="Wiebenga A."/>
            <person name="Xie X."/>
            <person name="Kues U."/>
            <person name="Hibbett D.S."/>
            <person name="Hoffmeister D."/>
            <person name="Hogberg N."/>
            <person name="Martin F."/>
            <person name="Grigoriev I.V."/>
            <person name="Watkinson S.C."/>
        </authorList>
    </citation>
    <scope>NUCLEOTIDE SEQUENCE</scope>
    <source>
        <strain evidence="2">S7.9</strain>
    </source>
</reference>
<proteinExistence type="predicted"/>
<dbReference type="Proteomes" id="UP000008064">
    <property type="component" value="Unassembled WGS sequence"/>
</dbReference>
<evidence type="ECO:0000313" key="2">
    <source>
        <dbReference type="EMBL" id="EGO20381.1"/>
    </source>
</evidence>
<dbReference type="KEGG" id="sla:SERLADRAFT_411240"/>
<dbReference type="EMBL" id="GL945441">
    <property type="protein sequence ID" value="EGO20381.1"/>
    <property type="molecule type" value="Genomic_DNA"/>
</dbReference>